<dbReference type="AlphaFoldDB" id="A0A7C7D8K4"/>
<sequence length="187" mass="21831">MYVYLVFSKTGTWLSRVLTFVTGEKYVHTSISLDQDLKTMYSFGRVRPNNPFSAGFIRENFNKGVFLKQSNCECIVYRIKIDEIQHAMLINEISRFIASDRTFRYNFLGLFTAAMNIPMRRENYYFCSQFVSELLIKINLLQNSFPPELIKPMDLYHIEGKEEIYEGFTWQYGASSLGNNNRGCVAK</sequence>
<comment type="caution">
    <text evidence="1">The sequence shown here is derived from an EMBL/GenBank/DDBJ whole genome shotgun (WGS) entry which is preliminary data.</text>
</comment>
<reference evidence="1 2" key="1">
    <citation type="journal article" date="2020" name="Biotechnol. Biofuels">
        <title>New insights from the biogas microbiome by comprehensive genome-resolved metagenomics of nearly 1600 species originating from multiple anaerobic digesters.</title>
        <authorList>
            <person name="Campanaro S."/>
            <person name="Treu L."/>
            <person name="Rodriguez-R L.M."/>
            <person name="Kovalovszki A."/>
            <person name="Ziels R.M."/>
            <person name="Maus I."/>
            <person name="Zhu X."/>
            <person name="Kougias P.G."/>
            <person name="Basile A."/>
            <person name="Luo G."/>
            <person name="Schluter A."/>
            <person name="Konstantinidis K.T."/>
            <person name="Angelidaki I."/>
        </authorList>
    </citation>
    <scope>NUCLEOTIDE SEQUENCE [LARGE SCALE GENOMIC DNA]</scope>
    <source>
        <strain evidence="1">AS05jafATM_4</strain>
    </source>
</reference>
<gene>
    <name evidence="1" type="ORF">GX523_04160</name>
</gene>
<dbReference type="Gene3D" id="3.90.1720.10">
    <property type="entry name" value="endopeptidase domain like (from Nostoc punctiforme)"/>
    <property type="match status" value="1"/>
</dbReference>
<accession>A0A7C7D8K4</accession>
<name>A0A7C7D8K4_9FIRM</name>
<organism evidence="1 2">
    <name type="scientific">Desulfitobacterium dehalogenans</name>
    <dbReference type="NCBI Taxonomy" id="36854"/>
    <lineage>
        <taxon>Bacteria</taxon>
        <taxon>Bacillati</taxon>
        <taxon>Bacillota</taxon>
        <taxon>Clostridia</taxon>
        <taxon>Eubacteriales</taxon>
        <taxon>Desulfitobacteriaceae</taxon>
        <taxon>Desulfitobacterium</taxon>
    </lineage>
</organism>
<proteinExistence type="predicted"/>
<evidence type="ECO:0000313" key="2">
    <source>
        <dbReference type="Proteomes" id="UP000553059"/>
    </source>
</evidence>
<protein>
    <submittedName>
        <fullName evidence="1">Uncharacterized protein</fullName>
    </submittedName>
</protein>
<dbReference type="EMBL" id="DUTF01000094">
    <property type="protein sequence ID" value="HHY25940.1"/>
    <property type="molecule type" value="Genomic_DNA"/>
</dbReference>
<dbReference type="Proteomes" id="UP000553059">
    <property type="component" value="Unassembled WGS sequence"/>
</dbReference>
<evidence type="ECO:0000313" key="1">
    <source>
        <dbReference type="EMBL" id="HHY25940.1"/>
    </source>
</evidence>